<keyword evidence="2" id="KW-1185">Reference proteome</keyword>
<dbReference type="KEGG" id="arca:HC352_04385"/>
<dbReference type="SUPFAM" id="SSF56784">
    <property type="entry name" value="HAD-like"/>
    <property type="match status" value="1"/>
</dbReference>
<dbReference type="PANTHER" id="PTHR18901:SF38">
    <property type="entry name" value="PSEUDOURIDINE-5'-PHOSPHATASE"/>
    <property type="match status" value="1"/>
</dbReference>
<dbReference type="SFLD" id="SFLDS00003">
    <property type="entry name" value="Haloacid_Dehalogenase"/>
    <property type="match status" value="1"/>
</dbReference>
<dbReference type="InterPro" id="IPR023214">
    <property type="entry name" value="HAD_sf"/>
</dbReference>
<evidence type="ECO:0000313" key="1">
    <source>
        <dbReference type="EMBL" id="QJC21814.1"/>
    </source>
</evidence>
<dbReference type="AlphaFoldDB" id="A0A6H2EKR8"/>
<dbReference type="Proteomes" id="UP000502298">
    <property type="component" value="Chromosome"/>
</dbReference>
<dbReference type="NCBIfam" id="TIGR01509">
    <property type="entry name" value="HAD-SF-IA-v3"/>
    <property type="match status" value="1"/>
</dbReference>
<proteinExistence type="predicted"/>
<reference evidence="1 2" key="1">
    <citation type="submission" date="2020-03" db="EMBL/GenBank/DDBJ databases">
        <title>Complete genome of Arcanobacterium buesumensis sp. nov. strain 2701.</title>
        <authorList>
            <person name="Borowiak M."/>
            <person name="Alssahen M."/>
            <person name="Laemmler C."/>
            <person name="Malorny B."/>
            <person name="Hassan A."/>
            <person name="Prenger-Berninghoff E."/>
            <person name="Ploetz M."/>
            <person name="Abdulmawjood A."/>
        </authorList>
    </citation>
    <scope>NUCLEOTIDE SEQUENCE [LARGE SCALE GENOMIC DNA]</scope>
    <source>
        <strain evidence="1 2">2701</strain>
    </source>
</reference>
<gene>
    <name evidence="1" type="ORF">HC352_04385</name>
</gene>
<dbReference type="CDD" id="cd07505">
    <property type="entry name" value="HAD_BPGM-like"/>
    <property type="match status" value="1"/>
</dbReference>
<sequence>MGIAAALFDMDGTLTDSEILWFEAEKAVFARYGKPWNDGDQNDLIGRAIEDSCRLIVERLELPLTPEELAPILVAEVVHQAKTKGMPWRPGARELVEECVARGIPTALVTSSYSDFAQLTLDAAPKGALGVAVTGDELPVGRGKPDPLPYQLAAEKLGVNIRDCVAFEDSDPGVRSAHASGALTVAIPFQVPIPSLPGLVIVDSLSDLSVARLEELLSARQ</sequence>
<accession>A0A6H2EKR8</accession>
<name>A0A6H2EKR8_9ACTO</name>
<organism evidence="1 2">
    <name type="scientific">Arcanobacterium buesumense</name>
    <dbReference type="NCBI Taxonomy" id="2722751"/>
    <lineage>
        <taxon>Bacteria</taxon>
        <taxon>Bacillati</taxon>
        <taxon>Actinomycetota</taxon>
        <taxon>Actinomycetes</taxon>
        <taxon>Actinomycetales</taxon>
        <taxon>Actinomycetaceae</taxon>
        <taxon>Arcanobacterium</taxon>
    </lineage>
</organism>
<dbReference type="PANTHER" id="PTHR18901">
    <property type="entry name" value="2-DEOXYGLUCOSE-6-PHOSPHATE PHOSPHATASE 2"/>
    <property type="match status" value="1"/>
</dbReference>
<dbReference type="Pfam" id="PF00702">
    <property type="entry name" value="Hydrolase"/>
    <property type="match status" value="1"/>
</dbReference>
<dbReference type="InterPro" id="IPR006439">
    <property type="entry name" value="HAD-SF_hydro_IA"/>
</dbReference>
<dbReference type="EMBL" id="CP050804">
    <property type="protein sequence ID" value="QJC21814.1"/>
    <property type="molecule type" value="Genomic_DNA"/>
</dbReference>
<protein>
    <submittedName>
        <fullName evidence="1">HAD family phosphatase</fullName>
    </submittedName>
</protein>
<dbReference type="SFLD" id="SFLDG01129">
    <property type="entry name" value="C1.5:_HAD__Beta-PGM__Phosphata"/>
    <property type="match status" value="1"/>
</dbReference>
<dbReference type="Gene3D" id="3.40.50.1000">
    <property type="entry name" value="HAD superfamily/HAD-like"/>
    <property type="match status" value="1"/>
</dbReference>
<dbReference type="InterPro" id="IPR023198">
    <property type="entry name" value="PGP-like_dom2"/>
</dbReference>
<dbReference type="Gene3D" id="1.10.150.240">
    <property type="entry name" value="Putative phosphatase, domain 2"/>
    <property type="match status" value="1"/>
</dbReference>
<evidence type="ECO:0000313" key="2">
    <source>
        <dbReference type="Proteomes" id="UP000502298"/>
    </source>
</evidence>
<dbReference type="InterPro" id="IPR036412">
    <property type="entry name" value="HAD-like_sf"/>
</dbReference>
<dbReference type="RefSeq" id="WP_168917754.1">
    <property type="nucleotide sequence ID" value="NZ_CP050804.1"/>
</dbReference>